<dbReference type="AlphaFoldDB" id="A0A0C2FQL1"/>
<dbReference type="GeneID" id="63677692"/>
<proteinExistence type="predicted"/>
<dbReference type="RefSeq" id="XP_040621348.1">
    <property type="nucleotide sequence ID" value="XM_040762771.1"/>
</dbReference>
<accession>A0A0C2FQL1</accession>
<sequence>MCSFMLTQASTTAMGSGMPPGRCRRSVGDFGSRVMVGTVREEGCERFYQVMAGVNASRDHPAEIGVRGTLKAWV</sequence>
<comment type="caution">
    <text evidence="1">The sequence shown here is derived from an EMBL/GenBank/DDBJ whole genome shotgun (WGS) entry which is preliminary data.</text>
</comment>
<organism evidence="1 2">
    <name type="scientific">Sporothrix brasiliensis 5110</name>
    <dbReference type="NCBI Taxonomy" id="1398154"/>
    <lineage>
        <taxon>Eukaryota</taxon>
        <taxon>Fungi</taxon>
        <taxon>Dikarya</taxon>
        <taxon>Ascomycota</taxon>
        <taxon>Pezizomycotina</taxon>
        <taxon>Sordariomycetes</taxon>
        <taxon>Sordariomycetidae</taxon>
        <taxon>Ophiostomatales</taxon>
        <taxon>Ophiostomataceae</taxon>
        <taxon>Sporothrix</taxon>
    </lineage>
</organism>
<name>A0A0C2FQL1_9PEZI</name>
<evidence type="ECO:0000313" key="2">
    <source>
        <dbReference type="Proteomes" id="UP000031575"/>
    </source>
</evidence>
<dbReference type="VEuPathDB" id="FungiDB:SPBR_04488"/>
<dbReference type="EMBL" id="AWTV01000005">
    <property type="protein sequence ID" value="KIH93338.1"/>
    <property type="molecule type" value="Genomic_DNA"/>
</dbReference>
<protein>
    <submittedName>
        <fullName evidence="1">Uncharacterized protein</fullName>
    </submittedName>
</protein>
<dbReference type="Proteomes" id="UP000031575">
    <property type="component" value="Unassembled WGS sequence"/>
</dbReference>
<dbReference type="OrthoDB" id="10500420at2759"/>
<dbReference type="HOGENOM" id="CLU_2689420_0_0_1"/>
<keyword evidence="2" id="KW-1185">Reference proteome</keyword>
<reference evidence="1 2" key="1">
    <citation type="journal article" date="2014" name="BMC Genomics">
        <title>Comparative genomics of the major fungal agents of human and animal Sporotrichosis: Sporothrix schenckii and Sporothrix brasiliensis.</title>
        <authorList>
            <person name="Teixeira M.M."/>
            <person name="de Almeida L.G."/>
            <person name="Kubitschek-Barreira P."/>
            <person name="Alves F.L."/>
            <person name="Kioshima E.S."/>
            <person name="Abadio A.K."/>
            <person name="Fernandes L."/>
            <person name="Derengowski L.S."/>
            <person name="Ferreira K.S."/>
            <person name="Souza R.C."/>
            <person name="Ruiz J.C."/>
            <person name="de Andrade N.C."/>
            <person name="Paes H.C."/>
            <person name="Nicola A.M."/>
            <person name="Albuquerque P."/>
            <person name="Gerber A.L."/>
            <person name="Martins V.P."/>
            <person name="Peconick L.D."/>
            <person name="Neto A.V."/>
            <person name="Chaucanez C.B."/>
            <person name="Silva P.A."/>
            <person name="Cunha O.L."/>
            <person name="de Oliveira F.F."/>
            <person name="dos Santos T.C."/>
            <person name="Barros A.L."/>
            <person name="Soares M.A."/>
            <person name="de Oliveira L.M."/>
            <person name="Marini M.M."/>
            <person name="Villalobos-Duno H."/>
            <person name="Cunha M.M."/>
            <person name="de Hoog S."/>
            <person name="da Silveira J.F."/>
            <person name="Henrissat B."/>
            <person name="Nino-Vega G.A."/>
            <person name="Cisalpino P.S."/>
            <person name="Mora-Montes H.M."/>
            <person name="Almeida S.R."/>
            <person name="Stajich J.E."/>
            <person name="Lopes-Bezerra L.M."/>
            <person name="Vasconcelos A.T."/>
            <person name="Felipe M.S."/>
        </authorList>
    </citation>
    <scope>NUCLEOTIDE SEQUENCE [LARGE SCALE GENOMIC DNA]</scope>
    <source>
        <strain evidence="1 2">5110</strain>
    </source>
</reference>
<gene>
    <name evidence="1" type="ORF">SPBR_04488</name>
</gene>
<evidence type="ECO:0000313" key="1">
    <source>
        <dbReference type="EMBL" id="KIH93338.1"/>
    </source>
</evidence>